<keyword evidence="1" id="KW-0472">Membrane</keyword>
<keyword evidence="3" id="KW-1185">Reference proteome</keyword>
<evidence type="ECO:0008006" key="4">
    <source>
        <dbReference type="Google" id="ProtNLM"/>
    </source>
</evidence>
<dbReference type="SUPFAM" id="SSF81321">
    <property type="entry name" value="Family A G protein-coupled receptor-like"/>
    <property type="match status" value="1"/>
</dbReference>
<evidence type="ECO:0000256" key="1">
    <source>
        <dbReference type="SAM" id="Phobius"/>
    </source>
</evidence>
<gene>
    <name evidence="2" type="ORF">DPMN_042828</name>
</gene>
<keyword evidence="1" id="KW-0812">Transmembrane</keyword>
<comment type="caution">
    <text evidence="2">The sequence shown here is derived from an EMBL/GenBank/DDBJ whole genome shotgun (WGS) entry which is preliminary data.</text>
</comment>
<dbReference type="EMBL" id="JAIWYP010000011">
    <property type="protein sequence ID" value="KAH3736265.1"/>
    <property type="molecule type" value="Genomic_DNA"/>
</dbReference>
<dbReference type="Gene3D" id="1.20.1070.10">
    <property type="entry name" value="Rhodopsin 7-helix transmembrane proteins"/>
    <property type="match status" value="1"/>
</dbReference>
<name>A0A9D4D1H9_DREPO</name>
<proteinExistence type="predicted"/>
<feature type="transmembrane region" description="Helical" evidence="1">
    <location>
        <begin position="110"/>
        <end position="135"/>
    </location>
</feature>
<evidence type="ECO:0000313" key="3">
    <source>
        <dbReference type="Proteomes" id="UP000828390"/>
    </source>
</evidence>
<evidence type="ECO:0000313" key="2">
    <source>
        <dbReference type="EMBL" id="KAH3736265.1"/>
    </source>
</evidence>
<dbReference type="AlphaFoldDB" id="A0A9D4D1H9"/>
<reference evidence="2" key="1">
    <citation type="journal article" date="2019" name="bioRxiv">
        <title>The Genome of the Zebra Mussel, Dreissena polymorpha: A Resource for Invasive Species Research.</title>
        <authorList>
            <person name="McCartney M.A."/>
            <person name="Auch B."/>
            <person name="Kono T."/>
            <person name="Mallez S."/>
            <person name="Zhang Y."/>
            <person name="Obille A."/>
            <person name="Becker A."/>
            <person name="Abrahante J.E."/>
            <person name="Garbe J."/>
            <person name="Badalamenti J.P."/>
            <person name="Herman A."/>
            <person name="Mangelson H."/>
            <person name="Liachko I."/>
            <person name="Sullivan S."/>
            <person name="Sone E.D."/>
            <person name="Koren S."/>
            <person name="Silverstein K.A.T."/>
            <person name="Beckman K.B."/>
            <person name="Gohl D.M."/>
        </authorList>
    </citation>
    <scope>NUCLEOTIDE SEQUENCE</scope>
    <source>
        <strain evidence="2">Duluth1</strain>
        <tissue evidence="2">Whole animal</tissue>
    </source>
</reference>
<feature type="transmembrane region" description="Helical" evidence="1">
    <location>
        <begin position="141"/>
        <end position="161"/>
    </location>
</feature>
<organism evidence="2 3">
    <name type="scientific">Dreissena polymorpha</name>
    <name type="common">Zebra mussel</name>
    <name type="synonym">Mytilus polymorpha</name>
    <dbReference type="NCBI Taxonomy" id="45954"/>
    <lineage>
        <taxon>Eukaryota</taxon>
        <taxon>Metazoa</taxon>
        <taxon>Spiralia</taxon>
        <taxon>Lophotrochozoa</taxon>
        <taxon>Mollusca</taxon>
        <taxon>Bivalvia</taxon>
        <taxon>Autobranchia</taxon>
        <taxon>Heteroconchia</taxon>
        <taxon>Euheterodonta</taxon>
        <taxon>Imparidentia</taxon>
        <taxon>Neoheterodontei</taxon>
        <taxon>Myida</taxon>
        <taxon>Dreissenoidea</taxon>
        <taxon>Dreissenidae</taxon>
        <taxon>Dreissena</taxon>
    </lineage>
</organism>
<accession>A0A9D4D1H9</accession>
<feature type="transmembrane region" description="Helical" evidence="1">
    <location>
        <begin position="48"/>
        <end position="75"/>
    </location>
</feature>
<keyword evidence="1" id="KW-1133">Transmembrane helix</keyword>
<protein>
    <recommendedName>
        <fullName evidence="4">G-protein coupled receptors family 1 profile domain-containing protein</fullName>
    </recommendedName>
</protein>
<dbReference type="Proteomes" id="UP000828390">
    <property type="component" value="Unassembled WGS sequence"/>
</dbReference>
<feature type="transmembrane region" description="Helical" evidence="1">
    <location>
        <begin position="7"/>
        <end position="28"/>
    </location>
</feature>
<reference evidence="2" key="2">
    <citation type="submission" date="2020-11" db="EMBL/GenBank/DDBJ databases">
        <authorList>
            <person name="McCartney M.A."/>
            <person name="Auch B."/>
            <person name="Kono T."/>
            <person name="Mallez S."/>
            <person name="Becker A."/>
            <person name="Gohl D.M."/>
            <person name="Silverstein K.A.T."/>
            <person name="Koren S."/>
            <person name="Bechman K.B."/>
            <person name="Herman A."/>
            <person name="Abrahante J.E."/>
            <person name="Garbe J."/>
        </authorList>
    </citation>
    <scope>NUCLEOTIDE SEQUENCE</scope>
    <source>
        <strain evidence="2">Duluth1</strain>
        <tissue evidence="2">Whole animal</tissue>
    </source>
</reference>
<sequence length="191" mass="20852">MFRSKLLIGLNLCIGVTVLVYCIITMEVRNPPLDSLCYMSNVIATKSYINVMFILSVVNVSCLIGSAIVSLLALVSLNKALRAVHPAIDPVQSASTSEVYQVHKAIFRTLLIVLIAYHLSAGPITIGVIFASITNKPVPNIIARILALATYMNSLTSPVIMMTRNAKLKRSFVQDVDDLKRALCCRADSEI</sequence>